<accession>A0A4Y7PVP9</accession>
<feature type="domain" description="GST N-terminal" evidence="1">
    <location>
        <begin position="8"/>
        <end position="94"/>
    </location>
</feature>
<dbReference type="InterPro" id="IPR004045">
    <property type="entry name" value="Glutathione_S-Trfase_N"/>
</dbReference>
<proteinExistence type="predicted"/>
<dbReference type="InterPro" id="IPR050983">
    <property type="entry name" value="GST_Omega/HSP26"/>
</dbReference>
<dbReference type="Gene3D" id="3.40.30.10">
    <property type="entry name" value="Glutaredoxin"/>
    <property type="match status" value="1"/>
</dbReference>
<evidence type="ECO:0000259" key="1">
    <source>
        <dbReference type="PROSITE" id="PS50404"/>
    </source>
</evidence>
<dbReference type="PROSITE" id="PS50404">
    <property type="entry name" value="GST_NTER"/>
    <property type="match status" value="1"/>
</dbReference>
<dbReference type="CDD" id="cd03038">
    <property type="entry name" value="GST_N_etherase_LigE"/>
    <property type="match status" value="1"/>
</dbReference>
<reference evidence="2 3" key="1">
    <citation type="submission" date="2018-06" db="EMBL/GenBank/DDBJ databases">
        <title>A transcriptomic atlas of mushroom development highlights an independent origin of complex multicellularity.</title>
        <authorList>
            <consortium name="DOE Joint Genome Institute"/>
            <person name="Krizsan K."/>
            <person name="Almasi E."/>
            <person name="Merenyi Z."/>
            <person name="Sahu N."/>
            <person name="Viragh M."/>
            <person name="Koszo T."/>
            <person name="Mondo S."/>
            <person name="Kiss B."/>
            <person name="Balint B."/>
            <person name="Kues U."/>
            <person name="Barry K."/>
            <person name="Hegedus J.C."/>
            <person name="Henrissat B."/>
            <person name="Johnson J."/>
            <person name="Lipzen A."/>
            <person name="Ohm R."/>
            <person name="Nagy I."/>
            <person name="Pangilinan J."/>
            <person name="Yan J."/>
            <person name="Xiong Y."/>
            <person name="Grigoriev I.V."/>
            <person name="Hibbett D.S."/>
            <person name="Nagy L.G."/>
        </authorList>
    </citation>
    <scope>NUCLEOTIDE SEQUENCE [LARGE SCALE GENOMIC DNA]</scope>
    <source>
        <strain evidence="2 3">SZMC22713</strain>
    </source>
</reference>
<dbReference type="SUPFAM" id="SSF52833">
    <property type="entry name" value="Thioredoxin-like"/>
    <property type="match status" value="1"/>
</dbReference>
<dbReference type="EMBL" id="ML170205">
    <property type="protein sequence ID" value="TDL18669.1"/>
    <property type="molecule type" value="Genomic_DNA"/>
</dbReference>
<dbReference type="PANTHER" id="PTHR43968">
    <property type="match status" value="1"/>
</dbReference>
<dbReference type="InterPro" id="IPR054416">
    <property type="entry name" value="GST_UstS-like_C"/>
</dbReference>
<dbReference type="Pfam" id="PF22041">
    <property type="entry name" value="GST_C_7"/>
    <property type="match status" value="1"/>
</dbReference>
<dbReference type="VEuPathDB" id="FungiDB:BD410DRAFT_774810"/>
<dbReference type="OrthoDB" id="4951845at2759"/>
<gene>
    <name evidence="2" type="ORF">BD410DRAFT_774810</name>
</gene>
<organism evidence="2 3">
    <name type="scientific">Rickenella mellea</name>
    <dbReference type="NCBI Taxonomy" id="50990"/>
    <lineage>
        <taxon>Eukaryota</taxon>
        <taxon>Fungi</taxon>
        <taxon>Dikarya</taxon>
        <taxon>Basidiomycota</taxon>
        <taxon>Agaricomycotina</taxon>
        <taxon>Agaricomycetes</taxon>
        <taxon>Hymenochaetales</taxon>
        <taxon>Rickenellaceae</taxon>
        <taxon>Rickenella</taxon>
    </lineage>
</organism>
<dbReference type="InterPro" id="IPR036282">
    <property type="entry name" value="Glutathione-S-Trfase_C_sf"/>
</dbReference>
<evidence type="ECO:0000313" key="3">
    <source>
        <dbReference type="Proteomes" id="UP000294933"/>
    </source>
</evidence>
<evidence type="ECO:0000313" key="2">
    <source>
        <dbReference type="EMBL" id="TDL18669.1"/>
    </source>
</evidence>
<dbReference type="Pfam" id="PF13409">
    <property type="entry name" value="GST_N_2"/>
    <property type="match status" value="1"/>
</dbReference>
<dbReference type="Gene3D" id="1.20.1050.10">
    <property type="match status" value="1"/>
</dbReference>
<dbReference type="SUPFAM" id="SSF47616">
    <property type="entry name" value="GST C-terminal domain-like"/>
    <property type="match status" value="1"/>
</dbReference>
<protein>
    <recommendedName>
        <fullName evidence="1">GST N-terminal domain-containing protein</fullName>
    </recommendedName>
</protein>
<dbReference type="GO" id="GO:0005737">
    <property type="term" value="C:cytoplasm"/>
    <property type="evidence" value="ECO:0007669"/>
    <property type="project" value="TreeGrafter"/>
</dbReference>
<dbReference type="InterPro" id="IPR036249">
    <property type="entry name" value="Thioredoxin-like_sf"/>
</dbReference>
<dbReference type="STRING" id="50990.A0A4Y7PVP9"/>
<dbReference type="Proteomes" id="UP000294933">
    <property type="component" value="Unassembled WGS sequence"/>
</dbReference>
<keyword evidence="3" id="KW-1185">Reference proteome</keyword>
<sequence>MTITLYDIPSTVPGSAFSPNVFKTRMALNYKGLSHKTEWVEFPNIAPRMKELGASPTEGMQYTVPVIHDHSTGKIISDSLDIAQYLDETYPDTPRLLPSGPGIAAIFESFFLPSIMPLPKLMQLPEFPKLNPASHAFFRKSREEWGKCKLEDLLPPGPEREKCWLKVKQGLDKVAGLLDKNGKDKPFVLGEQITYAEFIMAGWLVWVKIISEEDWAPISTWNDGRWEKLLQMTEKYRTIC</sequence>
<name>A0A4Y7PVP9_9AGAM</name>
<dbReference type="AlphaFoldDB" id="A0A4Y7PVP9"/>
<dbReference type="PANTHER" id="PTHR43968:SF6">
    <property type="entry name" value="GLUTATHIONE S-TRANSFERASE OMEGA"/>
    <property type="match status" value="1"/>
</dbReference>